<dbReference type="EMBL" id="CP055675">
    <property type="protein sequence ID" value="QLM99469.1"/>
    <property type="molecule type" value="Genomic_DNA"/>
</dbReference>
<organism evidence="1 2">
    <name type="scientific">Escherichia fergusonii</name>
    <dbReference type="NCBI Taxonomy" id="564"/>
    <lineage>
        <taxon>Bacteria</taxon>
        <taxon>Pseudomonadati</taxon>
        <taxon>Pseudomonadota</taxon>
        <taxon>Gammaproteobacteria</taxon>
        <taxon>Enterobacterales</taxon>
        <taxon>Enterobacteriaceae</taxon>
        <taxon>Escherichia</taxon>
    </lineage>
</organism>
<gene>
    <name evidence="1" type="ORF">HVY52_06505</name>
</gene>
<accession>A0A8E4II79</accession>
<dbReference type="RefSeq" id="WP_000473936.1">
    <property type="nucleotide sequence ID" value="NZ_CP055675.1"/>
</dbReference>
<evidence type="ECO:0000313" key="1">
    <source>
        <dbReference type="EMBL" id="QLM99469.1"/>
    </source>
</evidence>
<evidence type="ECO:0000313" key="2">
    <source>
        <dbReference type="Proteomes" id="UP000510927"/>
    </source>
</evidence>
<protein>
    <submittedName>
        <fullName evidence="1">Uncharacterized protein</fullName>
    </submittedName>
</protein>
<proteinExistence type="predicted"/>
<reference evidence="1 2" key="1">
    <citation type="submission" date="2020-06" db="EMBL/GenBank/DDBJ databases">
        <title>REHAB project genomes.</title>
        <authorList>
            <person name="Shaw L.P."/>
        </authorList>
    </citation>
    <scope>NUCLEOTIDE SEQUENCE [LARGE SCALE GENOMIC DNA]</scope>
    <source>
        <strain evidence="1 2">RHB28-C13</strain>
    </source>
</reference>
<dbReference type="Proteomes" id="UP000510927">
    <property type="component" value="Chromosome"/>
</dbReference>
<sequence length="149" mass="16486">MFKKMINRLIGGKEVSNKIQPLIFKDNFSAFEYACKYLDTSLSANKPMPAIIIPGPSGEQPVLLDSGRQRAMLKVCSADGGFFVIADSSYSKGPKLRIGDLVAWLPVSYAEELTDKIEDPRSAMVGFILGTIHPELTSTGWKGKERFRK</sequence>
<dbReference type="AlphaFoldDB" id="A0A8E4II79"/>
<name>A0A8E4II79_ESCFE</name>